<dbReference type="EMBL" id="CAJVCH010555409">
    <property type="protein sequence ID" value="CAG7830341.1"/>
    <property type="molecule type" value="Genomic_DNA"/>
</dbReference>
<evidence type="ECO:0000313" key="1">
    <source>
        <dbReference type="EMBL" id="CAG7667438.1"/>
    </source>
</evidence>
<dbReference type="EMBL" id="CAJVCH010010042">
    <property type="protein sequence ID" value="CAG7667438.1"/>
    <property type="molecule type" value="Genomic_DNA"/>
</dbReference>
<protein>
    <submittedName>
        <fullName evidence="2">Uncharacterized protein</fullName>
    </submittedName>
</protein>
<dbReference type="Proteomes" id="UP000708208">
    <property type="component" value="Unassembled WGS sequence"/>
</dbReference>
<accession>A0A8J2Q1Y8</accession>
<feature type="non-terminal residue" evidence="2">
    <location>
        <position position="20"/>
    </location>
</feature>
<keyword evidence="3" id="KW-1185">Reference proteome</keyword>
<proteinExistence type="predicted"/>
<name>A0A8J2Q1Y8_9HEXA</name>
<organism evidence="2 3">
    <name type="scientific">Allacma fusca</name>
    <dbReference type="NCBI Taxonomy" id="39272"/>
    <lineage>
        <taxon>Eukaryota</taxon>
        <taxon>Metazoa</taxon>
        <taxon>Ecdysozoa</taxon>
        <taxon>Arthropoda</taxon>
        <taxon>Hexapoda</taxon>
        <taxon>Collembola</taxon>
        <taxon>Symphypleona</taxon>
        <taxon>Sminthuridae</taxon>
        <taxon>Allacma</taxon>
    </lineage>
</organism>
<dbReference type="AlphaFoldDB" id="A0A8J2Q1Y8"/>
<evidence type="ECO:0000313" key="3">
    <source>
        <dbReference type="Proteomes" id="UP000708208"/>
    </source>
</evidence>
<reference evidence="2" key="1">
    <citation type="submission" date="2021-06" db="EMBL/GenBank/DDBJ databases">
        <authorList>
            <person name="Hodson N. C."/>
            <person name="Mongue J. A."/>
            <person name="Jaron S. K."/>
        </authorList>
    </citation>
    <scope>NUCLEOTIDE SEQUENCE</scope>
</reference>
<sequence length="20" mass="2227">MLCFLDRKAWDGLEEDDGGG</sequence>
<comment type="caution">
    <text evidence="2">The sequence shown here is derived from an EMBL/GenBank/DDBJ whole genome shotgun (WGS) entry which is preliminary data.</text>
</comment>
<evidence type="ECO:0000313" key="2">
    <source>
        <dbReference type="EMBL" id="CAG7830341.1"/>
    </source>
</evidence>
<gene>
    <name evidence="1" type="ORF">AFUS01_LOCUS1788</name>
    <name evidence="2" type="ORF">AFUS01_LOCUS40149</name>
</gene>